<dbReference type="OrthoDB" id="3542865at2"/>
<evidence type="ECO:0000256" key="4">
    <source>
        <dbReference type="ARBA" id="ARBA00023172"/>
    </source>
</evidence>
<dbReference type="KEGG" id="pox:MB84_26045"/>
<organism evidence="7 9">
    <name type="scientific">Pandoraea oxalativorans</name>
    <dbReference type="NCBI Taxonomy" id="573737"/>
    <lineage>
        <taxon>Bacteria</taxon>
        <taxon>Pseudomonadati</taxon>
        <taxon>Pseudomonadota</taxon>
        <taxon>Betaproteobacteria</taxon>
        <taxon>Burkholderiales</taxon>
        <taxon>Burkholderiaceae</taxon>
        <taxon>Pandoraea</taxon>
    </lineage>
</organism>
<dbReference type="InterPro" id="IPR036397">
    <property type="entry name" value="RNaseH_sf"/>
</dbReference>
<dbReference type="GO" id="GO:0015074">
    <property type="term" value="P:DNA integration"/>
    <property type="evidence" value="ECO:0007669"/>
    <property type="project" value="InterPro"/>
</dbReference>
<dbReference type="GO" id="GO:0000150">
    <property type="term" value="F:DNA strand exchange activity"/>
    <property type="evidence" value="ECO:0007669"/>
    <property type="project" value="InterPro"/>
</dbReference>
<dbReference type="Proteomes" id="UP000035050">
    <property type="component" value="Chromosome"/>
</dbReference>
<keyword evidence="9" id="KW-1185">Reference proteome</keyword>
<dbReference type="SUPFAM" id="SSF53098">
    <property type="entry name" value="Ribonuclease H-like"/>
    <property type="match status" value="1"/>
</dbReference>
<dbReference type="HOGENOM" id="CLU_020626_4_0_4"/>
<dbReference type="PANTHER" id="PTHR35004:SF6">
    <property type="entry name" value="TRANSPOSASE"/>
    <property type="match status" value="1"/>
</dbReference>
<dbReference type="GO" id="GO:0003677">
    <property type="term" value="F:DNA binding"/>
    <property type="evidence" value="ECO:0007669"/>
    <property type="project" value="UniProtKB-KW"/>
</dbReference>
<dbReference type="KEGG" id="pox:MB84_09480"/>
<dbReference type="PATRIC" id="fig|573737.6.peg.2761"/>
<feature type="domain" description="HTH IS21-type" evidence="5">
    <location>
        <begin position="5"/>
        <end position="67"/>
    </location>
</feature>
<dbReference type="SUPFAM" id="SSF46689">
    <property type="entry name" value="Homeodomain-like"/>
    <property type="match status" value="1"/>
</dbReference>
<keyword evidence="7" id="KW-0614">Plasmid</keyword>
<evidence type="ECO:0000313" key="8">
    <source>
        <dbReference type="EMBL" id="AKK23934.1"/>
    </source>
</evidence>
<dbReference type="Pfam" id="PF02796">
    <property type="entry name" value="HTH_7"/>
    <property type="match status" value="1"/>
</dbReference>
<evidence type="ECO:0000313" key="9">
    <source>
        <dbReference type="Proteomes" id="UP000035050"/>
    </source>
</evidence>
<name>A0A0E3YCA9_9BURK</name>
<evidence type="ECO:0000313" key="7">
    <source>
        <dbReference type="EMBL" id="AKC69661.1"/>
    </source>
</evidence>
<accession>A0A0E3YCA9</accession>
<reference evidence="7" key="2">
    <citation type="submission" date="2016-06" db="EMBL/GenBank/DDBJ databases">
        <title>Pandoraea oxalativorans DSM 23570 Genome Sequencing.</title>
        <authorList>
            <person name="Ee R."/>
            <person name="Lim Y.-L."/>
            <person name="Yong D."/>
            <person name="Yin W.-F."/>
            <person name="Chan K.-G."/>
        </authorList>
    </citation>
    <scope>NUCLEOTIDE SEQUENCE</scope>
    <source>
        <strain evidence="7">DSM 23570</strain>
        <plasmid evidence="7">pPO70-2</plasmid>
    </source>
</reference>
<dbReference type="PROSITE" id="PS50531">
    <property type="entry name" value="HTH_IS21"/>
    <property type="match status" value="1"/>
</dbReference>
<dbReference type="Proteomes" id="UP000035050">
    <property type="component" value="Plasmid pPO70-2"/>
</dbReference>
<dbReference type="InterPro" id="IPR017894">
    <property type="entry name" value="HTH_IS21_transposase_type"/>
</dbReference>
<protein>
    <submittedName>
        <fullName evidence="7">Transposase</fullName>
    </submittedName>
</protein>
<dbReference type="RefSeq" id="WP_046290957.1">
    <property type="nucleotide sequence ID" value="NZ_CP011253.3"/>
</dbReference>
<dbReference type="AlphaFoldDB" id="A0A0E3YCA9"/>
<dbReference type="InterPro" id="IPR012337">
    <property type="entry name" value="RNaseH-like_sf"/>
</dbReference>
<proteinExistence type="inferred from homology"/>
<keyword evidence="2" id="KW-0815">Transposition</keyword>
<feature type="domain" description="Integrase catalytic" evidence="6">
    <location>
        <begin position="113"/>
        <end position="294"/>
    </location>
</feature>
<keyword evidence="4" id="KW-0233">DNA recombination</keyword>
<comment type="similarity">
    <text evidence="1">Belongs to the transposase IS21/IS408/IS1162 family.</text>
</comment>
<dbReference type="Gene3D" id="1.10.10.60">
    <property type="entry name" value="Homeodomain-like"/>
    <property type="match status" value="1"/>
</dbReference>
<dbReference type="PANTHER" id="PTHR35004">
    <property type="entry name" value="TRANSPOSASE RV3428C-RELATED"/>
    <property type="match status" value="1"/>
</dbReference>
<geneLocation type="plasmid" evidence="9">
    <name>unnamed2</name>
</geneLocation>
<sequence>MLTQEQAVEIKVLARRGSPVREIARQMGVSRNTVRRYLRDQEASRYKEREPRPTKLDAFKAYLLERIEAARPHWIPATVLLRELRDKGYDGGISQLKVFLAPYRNAEPEPVVRFETPPGRQMQADFTTIRRGRSPLLALVATLGYSRATYVRFTSGEDATTLCECLREAFIYFGGTPEHVLFDNAKSVIVERDAYGDGHHRWNGEMLALAETYGFTPKVCRPYRAKTKGKVERFNRYLKQSFVVPLAATLKQSGLKLDVEAANGHIGRWLAEVANVRVHATTKEKPSVRLPLEQAALLPLPVSTSIAAPVPTRLKRVLPSESLQHPLSVYDALLEVAA</sequence>
<keyword evidence="3" id="KW-0238">DNA-binding</keyword>
<gene>
    <name evidence="7" type="ORF">MB84_09480</name>
    <name evidence="8" type="ORF">MB84_26045</name>
</gene>
<dbReference type="EMBL" id="CP011253">
    <property type="protein sequence ID" value="AKK23934.1"/>
    <property type="molecule type" value="Genomic_DNA"/>
</dbReference>
<evidence type="ECO:0000256" key="3">
    <source>
        <dbReference type="ARBA" id="ARBA00023125"/>
    </source>
</evidence>
<evidence type="ECO:0000259" key="6">
    <source>
        <dbReference type="PROSITE" id="PS50994"/>
    </source>
</evidence>
<reference evidence="9" key="1">
    <citation type="submission" date="2015-05" db="EMBL/GenBank/DDBJ databases">
        <title>Pandoraea oxalativorans DSM 23570 Genome Sequencing.</title>
        <authorList>
            <person name="Ee R."/>
            <person name="Lim Y.-L."/>
            <person name="Yong D."/>
            <person name="Yin W.-F."/>
            <person name="Chan K.-G."/>
        </authorList>
    </citation>
    <scope>NUCLEOTIDE SEQUENCE [LARGE SCALE GENOMIC DNA]</scope>
    <source>
        <strain evidence="9">DSM-23570</strain>
        <plasmid evidence="9">unnamed2</plasmid>
    </source>
</reference>
<evidence type="ECO:0000259" key="5">
    <source>
        <dbReference type="PROSITE" id="PS50531"/>
    </source>
</evidence>
<dbReference type="InterPro" id="IPR006120">
    <property type="entry name" value="Resolvase_HTH_dom"/>
</dbReference>
<dbReference type="Gene3D" id="3.30.420.10">
    <property type="entry name" value="Ribonuclease H-like superfamily/Ribonuclease H"/>
    <property type="match status" value="1"/>
</dbReference>
<geneLocation type="plasmid" evidence="7">
    <name>pPO70-2</name>
</geneLocation>
<dbReference type="InterPro" id="IPR009057">
    <property type="entry name" value="Homeodomain-like_sf"/>
</dbReference>
<dbReference type="PROSITE" id="PS50994">
    <property type="entry name" value="INTEGRASE"/>
    <property type="match status" value="1"/>
</dbReference>
<dbReference type="Pfam" id="PF00665">
    <property type="entry name" value="rve"/>
    <property type="match status" value="1"/>
</dbReference>
<evidence type="ECO:0000256" key="2">
    <source>
        <dbReference type="ARBA" id="ARBA00022578"/>
    </source>
</evidence>
<dbReference type="GO" id="GO:0032196">
    <property type="term" value="P:transposition"/>
    <property type="evidence" value="ECO:0007669"/>
    <property type="project" value="UniProtKB-KW"/>
</dbReference>
<dbReference type="InterPro" id="IPR001584">
    <property type="entry name" value="Integrase_cat-core"/>
</dbReference>
<evidence type="ECO:0000256" key="1">
    <source>
        <dbReference type="ARBA" id="ARBA00009277"/>
    </source>
</evidence>
<dbReference type="EMBL" id="CP011519">
    <property type="protein sequence ID" value="AKC69661.1"/>
    <property type="molecule type" value="Genomic_DNA"/>
</dbReference>
<dbReference type="NCBIfam" id="NF033546">
    <property type="entry name" value="transpos_IS21"/>
    <property type="match status" value="1"/>
</dbReference>